<sequence length="174" mass="19778">MTTNIFLVGMPSSGKSTLGRQLAKSLGYEFVDLDARIEIAEGKKISEIFALNGEEYFRKVENQQLKKIQKDMRLVVATGGGVPCFLDGLEYIKNNGISIFLDVKPDRLLERMQVSKKNERPLYDLENKDLLSTLSDKYNERLPFYTQADITIEGDTDPAAILWILEAEFARKIH</sequence>
<dbReference type="GO" id="GO:0005829">
    <property type="term" value="C:cytosol"/>
    <property type="evidence" value="ECO:0007669"/>
    <property type="project" value="TreeGrafter"/>
</dbReference>
<dbReference type="CDD" id="cd00464">
    <property type="entry name" value="SK"/>
    <property type="match status" value="1"/>
</dbReference>
<name>A0A4Q5M1P3_9BACT</name>
<protein>
    <recommendedName>
        <fullName evidence="7">Shikimate kinase</fullName>
        <shortName evidence="7">SK</shortName>
        <ecNumber evidence="7">2.7.1.71</ecNumber>
    </recommendedName>
</protein>
<dbReference type="Proteomes" id="UP000293162">
    <property type="component" value="Unassembled WGS sequence"/>
</dbReference>
<keyword evidence="9" id="KW-1185">Reference proteome</keyword>
<dbReference type="GO" id="GO:0008652">
    <property type="term" value="P:amino acid biosynthetic process"/>
    <property type="evidence" value="ECO:0007669"/>
    <property type="project" value="UniProtKB-KW"/>
</dbReference>
<feature type="binding site" evidence="7">
    <location>
        <begin position="12"/>
        <end position="17"/>
    </location>
    <ligand>
        <name>ATP</name>
        <dbReference type="ChEBI" id="CHEBI:30616"/>
    </ligand>
</feature>
<evidence type="ECO:0000256" key="7">
    <source>
        <dbReference type="HAMAP-Rule" id="MF_00109"/>
    </source>
</evidence>
<gene>
    <name evidence="7" type="primary">aroK</name>
    <name evidence="8" type="ORF">EWM59_10360</name>
</gene>
<keyword evidence="4 7" id="KW-0418">Kinase</keyword>
<comment type="subcellular location">
    <subcellularLocation>
        <location evidence="7">Cytoplasm</location>
    </subcellularLocation>
</comment>
<dbReference type="OrthoDB" id="9800332at2"/>
<dbReference type="PANTHER" id="PTHR21087:SF16">
    <property type="entry name" value="SHIKIMATE KINASE 1, CHLOROPLASTIC"/>
    <property type="match status" value="1"/>
</dbReference>
<keyword evidence="7" id="KW-0479">Metal-binding</keyword>
<comment type="pathway">
    <text evidence="7">Metabolic intermediate biosynthesis; chorismate biosynthesis; chorismate from D-erythrose 4-phosphate and phosphoenolpyruvate: step 5/7.</text>
</comment>
<dbReference type="PRINTS" id="PR01100">
    <property type="entry name" value="SHIKIMTKNASE"/>
</dbReference>
<dbReference type="Gene3D" id="3.40.50.300">
    <property type="entry name" value="P-loop containing nucleotide triphosphate hydrolases"/>
    <property type="match status" value="1"/>
</dbReference>
<keyword evidence="5 7" id="KW-0067">ATP-binding</keyword>
<evidence type="ECO:0000256" key="4">
    <source>
        <dbReference type="ARBA" id="ARBA00022777"/>
    </source>
</evidence>
<feature type="binding site" evidence="7">
    <location>
        <position position="80"/>
    </location>
    <ligand>
        <name>substrate</name>
    </ligand>
</feature>
<evidence type="ECO:0000256" key="1">
    <source>
        <dbReference type="ARBA" id="ARBA00022605"/>
    </source>
</evidence>
<comment type="cofactor">
    <cofactor evidence="7">
        <name>Mg(2+)</name>
        <dbReference type="ChEBI" id="CHEBI:18420"/>
    </cofactor>
    <text evidence="7">Binds 1 Mg(2+) ion per subunit.</text>
</comment>
<dbReference type="UniPathway" id="UPA00053">
    <property type="reaction ID" value="UER00088"/>
</dbReference>
<comment type="catalytic activity">
    <reaction evidence="7">
        <text>shikimate + ATP = 3-phosphoshikimate + ADP + H(+)</text>
        <dbReference type="Rhea" id="RHEA:13121"/>
        <dbReference type="ChEBI" id="CHEBI:15378"/>
        <dbReference type="ChEBI" id="CHEBI:30616"/>
        <dbReference type="ChEBI" id="CHEBI:36208"/>
        <dbReference type="ChEBI" id="CHEBI:145989"/>
        <dbReference type="ChEBI" id="CHEBI:456216"/>
        <dbReference type="EC" id="2.7.1.71"/>
    </reaction>
</comment>
<evidence type="ECO:0000256" key="6">
    <source>
        <dbReference type="ARBA" id="ARBA00023141"/>
    </source>
</evidence>
<feature type="binding site" evidence="7">
    <location>
        <position position="34"/>
    </location>
    <ligand>
        <name>substrate</name>
    </ligand>
</feature>
<keyword evidence="1 7" id="KW-0028">Amino-acid biosynthesis</keyword>
<evidence type="ECO:0000256" key="2">
    <source>
        <dbReference type="ARBA" id="ARBA00022679"/>
    </source>
</evidence>
<dbReference type="GO" id="GO:0004765">
    <property type="term" value="F:shikimate kinase activity"/>
    <property type="evidence" value="ECO:0007669"/>
    <property type="project" value="UniProtKB-UniRule"/>
</dbReference>
<dbReference type="HAMAP" id="MF_00109">
    <property type="entry name" value="Shikimate_kinase"/>
    <property type="match status" value="1"/>
</dbReference>
<dbReference type="GO" id="GO:0000287">
    <property type="term" value="F:magnesium ion binding"/>
    <property type="evidence" value="ECO:0007669"/>
    <property type="project" value="UniProtKB-UniRule"/>
</dbReference>
<dbReference type="EC" id="2.7.1.71" evidence="7"/>
<keyword evidence="2 7" id="KW-0808">Transferase</keyword>
<evidence type="ECO:0000313" key="8">
    <source>
        <dbReference type="EMBL" id="RYU95757.1"/>
    </source>
</evidence>
<comment type="caution">
    <text evidence="7">Lacks conserved residue(s) required for the propagation of feature annotation.</text>
</comment>
<keyword evidence="7" id="KW-0460">Magnesium</keyword>
<dbReference type="SUPFAM" id="SSF52540">
    <property type="entry name" value="P-loop containing nucleoside triphosphate hydrolases"/>
    <property type="match status" value="1"/>
</dbReference>
<comment type="caution">
    <text evidence="8">The sequence shown here is derived from an EMBL/GenBank/DDBJ whole genome shotgun (WGS) entry which is preliminary data.</text>
</comment>
<feature type="binding site" evidence="7">
    <location>
        <position position="58"/>
    </location>
    <ligand>
        <name>substrate</name>
    </ligand>
</feature>
<dbReference type="InterPro" id="IPR000623">
    <property type="entry name" value="Shikimate_kinase/TSH1"/>
</dbReference>
<dbReference type="GO" id="GO:0009423">
    <property type="term" value="P:chorismate biosynthetic process"/>
    <property type="evidence" value="ECO:0007669"/>
    <property type="project" value="UniProtKB-UniRule"/>
</dbReference>
<dbReference type="PANTHER" id="PTHR21087">
    <property type="entry name" value="SHIKIMATE KINASE"/>
    <property type="match status" value="1"/>
</dbReference>
<proteinExistence type="inferred from homology"/>
<feature type="binding site" evidence="7">
    <location>
        <position position="16"/>
    </location>
    <ligand>
        <name>Mg(2+)</name>
        <dbReference type="ChEBI" id="CHEBI:18420"/>
    </ligand>
</feature>
<dbReference type="InterPro" id="IPR031322">
    <property type="entry name" value="Shikimate/glucono_kinase"/>
</dbReference>
<dbReference type="EMBL" id="SEWF01000012">
    <property type="protein sequence ID" value="RYU95757.1"/>
    <property type="molecule type" value="Genomic_DNA"/>
</dbReference>
<evidence type="ECO:0000256" key="3">
    <source>
        <dbReference type="ARBA" id="ARBA00022741"/>
    </source>
</evidence>
<keyword evidence="3 7" id="KW-0547">Nucleotide-binding</keyword>
<comment type="subunit">
    <text evidence="7">Monomer.</text>
</comment>
<feature type="binding site" evidence="7">
    <location>
        <position position="141"/>
    </location>
    <ligand>
        <name>substrate</name>
    </ligand>
</feature>
<evidence type="ECO:0000256" key="5">
    <source>
        <dbReference type="ARBA" id="ARBA00022840"/>
    </source>
</evidence>
<comment type="similarity">
    <text evidence="7">Belongs to the shikimate kinase family.</text>
</comment>
<keyword evidence="7" id="KW-0963">Cytoplasm</keyword>
<dbReference type="RefSeq" id="WP_130020896.1">
    <property type="nucleotide sequence ID" value="NZ_SEWF01000012.1"/>
</dbReference>
<dbReference type="GO" id="GO:0009073">
    <property type="term" value="P:aromatic amino acid family biosynthetic process"/>
    <property type="evidence" value="ECO:0007669"/>
    <property type="project" value="UniProtKB-KW"/>
</dbReference>
<reference evidence="8 9" key="1">
    <citation type="submission" date="2019-02" db="EMBL/GenBank/DDBJ databases">
        <title>Bacterial novel species Emticicia sp. 17J42-9 isolated from soil.</title>
        <authorList>
            <person name="Jung H.-Y."/>
        </authorList>
    </citation>
    <scope>NUCLEOTIDE SEQUENCE [LARGE SCALE GENOMIC DNA]</scope>
    <source>
        <strain evidence="8 9">17J42-9</strain>
    </source>
</reference>
<dbReference type="AlphaFoldDB" id="A0A4Q5M1P3"/>
<dbReference type="Pfam" id="PF01202">
    <property type="entry name" value="SKI"/>
    <property type="match status" value="1"/>
</dbReference>
<dbReference type="InterPro" id="IPR027417">
    <property type="entry name" value="P-loop_NTPase"/>
</dbReference>
<accession>A0A4Q5M1P3</accession>
<keyword evidence="6 7" id="KW-0057">Aromatic amino acid biosynthesis</keyword>
<comment type="function">
    <text evidence="7">Catalyzes the specific phosphorylation of the 3-hydroxyl group of shikimic acid using ATP as a cosubstrate.</text>
</comment>
<evidence type="ECO:0000313" key="9">
    <source>
        <dbReference type="Proteomes" id="UP000293162"/>
    </source>
</evidence>
<feature type="binding site" evidence="7">
    <location>
        <position position="120"/>
    </location>
    <ligand>
        <name>ATP</name>
        <dbReference type="ChEBI" id="CHEBI:30616"/>
    </ligand>
</feature>
<dbReference type="GO" id="GO:0005524">
    <property type="term" value="F:ATP binding"/>
    <property type="evidence" value="ECO:0007669"/>
    <property type="project" value="UniProtKB-UniRule"/>
</dbReference>
<organism evidence="8 9">
    <name type="scientific">Emticicia agri</name>
    <dbReference type="NCBI Taxonomy" id="2492393"/>
    <lineage>
        <taxon>Bacteria</taxon>
        <taxon>Pseudomonadati</taxon>
        <taxon>Bacteroidota</taxon>
        <taxon>Cytophagia</taxon>
        <taxon>Cytophagales</taxon>
        <taxon>Leadbetterellaceae</taxon>
        <taxon>Emticicia</taxon>
    </lineage>
</organism>